<dbReference type="InterPro" id="IPR020103">
    <property type="entry name" value="PsdUridine_synth_cat_dom_sf"/>
</dbReference>
<dbReference type="NCBIfam" id="TIGR00093">
    <property type="entry name" value="pseudouridine synthase"/>
    <property type="match status" value="1"/>
</dbReference>
<dbReference type="GO" id="GO:0003723">
    <property type="term" value="F:RNA binding"/>
    <property type="evidence" value="ECO:0007669"/>
    <property type="project" value="UniProtKB-KW"/>
</dbReference>
<dbReference type="SUPFAM" id="SSF55174">
    <property type="entry name" value="Alpha-L RNA-binding motif"/>
    <property type="match status" value="1"/>
</dbReference>
<evidence type="ECO:0000313" key="6">
    <source>
        <dbReference type="EMBL" id="OHA60697.1"/>
    </source>
</evidence>
<dbReference type="PANTHER" id="PTHR47683:SF2">
    <property type="entry name" value="RNA-BINDING S4 DOMAIN-CONTAINING PROTEIN"/>
    <property type="match status" value="1"/>
</dbReference>
<dbReference type="InterPro" id="IPR042092">
    <property type="entry name" value="PsdUridine_s_RsuA/RluB/E/F_cat"/>
</dbReference>
<keyword evidence="2 4" id="KW-0413">Isomerase</keyword>
<dbReference type="Gene3D" id="3.30.70.1560">
    <property type="entry name" value="Alpha-L RNA-binding motif"/>
    <property type="match status" value="1"/>
</dbReference>
<dbReference type="InterPro" id="IPR002942">
    <property type="entry name" value="S4_RNA-bd"/>
</dbReference>
<dbReference type="InterPro" id="IPR006145">
    <property type="entry name" value="PsdUridine_synth_RsuA/RluA"/>
</dbReference>
<dbReference type="SUPFAM" id="SSF55120">
    <property type="entry name" value="Pseudouridine synthase"/>
    <property type="match status" value="1"/>
</dbReference>
<comment type="caution">
    <text evidence="6">The sequence shown here is derived from an EMBL/GenBank/DDBJ whole genome shotgun (WGS) entry which is preliminary data.</text>
</comment>
<evidence type="ECO:0000256" key="4">
    <source>
        <dbReference type="RuleBase" id="RU003887"/>
    </source>
</evidence>
<protein>
    <recommendedName>
        <fullName evidence="4">Pseudouridine synthase</fullName>
        <ecNumber evidence="4">5.4.99.-</ecNumber>
    </recommendedName>
</protein>
<gene>
    <name evidence="6" type="ORF">A2556_02595</name>
</gene>
<dbReference type="Pfam" id="PF00849">
    <property type="entry name" value="PseudoU_synth_2"/>
    <property type="match status" value="1"/>
</dbReference>
<dbReference type="InterPro" id="IPR036986">
    <property type="entry name" value="S4_RNA-bd_sf"/>
</dbReference>
<dbReference type="InterPro" id="IPR018496">
    <property type="entry name" value="PsdUridine_synth_RsuA/RluB_CS"/>
</dbReference>
<keyword evidence="3" id="KW-0694">RNA-binding</keyword>
<organism evidence="6 7">
    <name type="scientific">Candidatus Vogelbacteria bacterium RIFOXYD2_FULL_44_9</name>
    <dbReference type="NCBI Taxonomy" id="1802441"/>
    <lineage>
        <taxon>Bacteria</taxon>
        <taxon>Candidatus Vogeliibacteriota</taxon>
    </lineage>
</organism>
<evidence type="ECO:0000259" key="5">
    <source>
        <dbReference type="SMART" id="SM00363"/>
    </source>
</evidence>
<dbReference type="Gene3D" id="3.10.290.10">
    <property type="entry name" value="RNA-binding S4 domain"/>
    <property type="match status" value="1"/>
</dbReference>
<dbReference type="SMART" id="SM00363">
    <property type="entry name" value="S4"/>
    <property type="match status" value="1"/>
</dbReference>
<dbReference type="Proteomes" id="UP000177140">
    <property type="component" value="Unassembled WGS sequence"/>
</dbReference>
<dbReference type="InterPro" id="IPR020094">
    <property type="entry name" value="TruA/RsuA/RluB/E/F_N"/>
</dbReference>
<dbReference type="InterPro" id="IPR050343">
    <property type="entry name" value="RsuA_PseudoU_synthase"/>
</dbReference>
<comment type="similarity">
    <text evidence="1 4">Belongs to the pseudouridine synthase RsuA family.</text>
</comment>
<evidence type="ECO:0000256" key="2">
    <source>
        <dbReference type="ARBA" id="ARBA00023235"/>
    </source>
</evidence>
<dbReference type="PANTHER" id="PTHR47683">
    <property type="entry name" value="PSEUDOURIDINE SYNTHASE FAMILY PROTEIN-RELATED"/>
    <property type="match status" value="1"/>
</dbReference>
<evidence type="ECO:0000256" key="1">
    <source>
        <dbReference type="ARBA" id="ARBA00008348"/>
    </source>
</evidence>
<proteinExistence type="inferred from homology"/>
<feature type="domain" description="RNA-binding S4" evidence="5">
    <location>
        <begin position="1"/>
        <end position="60"/>
    </location>
</feature>
<dbReference type="GO" id="GO:0000455">
    <property type="term" value="P:enzyme-directed rRNA pseudouridine synthesis"/>
    <property type="evidence" value="ECO:0007669"/>
    <property type="project" value="UniProtKB-ARBA"/>
</dbReference>
<dbReference type="AlphaFoldDB" id="A0A1G2QJS4"/>
<dbReference type="Pfam" id="PF01479">
    <property type="entry name" value="S4"/>
    <property type="match status" value="1"/>
</dbReference>
<dbReference type="InterPro" id="IPR000748">
    <property type="entry name" value="PsdUridine_synth_RsuA/RluB/E/F"/>
</dbReference>
<dbReference type="Gene3D" id="3.30.70.580">
    <property type="entry name" value="Pseudouridine synthase I, catalytic domain, N-terminal subdomain"/>
    <property type="match status" value="1"/>
</dbReference>
<reference evidence="6 7" key="1">
    <citation type="journal article" date="2016" name="Nat. Commun.">
        <title>Thousands of microbial genomes shed light on interconnected biogeochemical processes in an aquifer system.</title>
        <authorList>
            <person name="Anantharaman K."/>
            <person name="Brown C.T."/>
            <person name="Hug L.A."/>
            <person name="Sharon I."/>
            <person name="Castelle C.J."/>
            <person name="Probst A.J."/>
            <person name="Thomas B.C."/>
            <person name="Singh A."/>
            <person name="Wilkins M.J."/>
            <person name="Karaoz U."/>
            <person name="Brodie E.L."/>
            <person name="Williams K.H."/>
            <person name="Hubbard S.S."/>
            <person name="Banfield J.F."/>
        </authorList>
    </citation>
    <scope>NUCLEOTIDE SEQUENCE [LARGE SCALE GENOMIC DNA]</scope>
</reference>
<evidence type="ECO:0000313" key="7">
    <source>
        <dbReference type="Proteomes" id="UP000177140"/>
    </source>
</evidence>
<dbReference type="GO" id="GO:0120159">
    <property type="term" value="F:rRNA pseudouridine synthase activity"/>
    <property type="evidence" value="ECO:0007669"/>
    <property type="project" value="UniProtKB-ARBA"/>
</dbReference>
<sequence length="231" mass="25919">MRINRYLELKAVATRRAADDLIKAGLVKVNGKRAVIGQKIEAGDKVEVMANKSRPVKALVYLAYYKPRGIATHASTEGEKAINLDAKYPGVFPVGRLDKDSEGLMILTNDGRVTERLLHPRFEHEKEYVVNVRERVLPVIKRILEAGVVESGEKLIAKNVEIIDHHTLAITLTSGKNHQIRRMLSEAHLTVEKLVRTRIMNIKGGKLKSGQVWMLTGWELENFLKDLGLGN</sequence>
<dbReference type="PROSITE" id="PS01149">
    <property type="entry name" value="PSI_RSU"/>
    <property type="match status" value="1"/>
</dbReference>
<dbReference type="EC" id="5.4.99.-" evidence="4"/>
<dbReference type="CDD" id="cd00165">
    <property type="entry name" value="S4"/>
    <property type="match status" value="1"/>
</dbReference>
<evidence type="ECO:0000256" key="3">
    <source>
        <dbReference type="PROSITE-ProRule" id="PRU00182"/>
    </source>
</evidence>
<dbReference type="PROSITE" id="PS50889">
    <property type="entry name" value="S4"/>
    <property type="match status" value="1"/>
</dbReference>
<accession>A0A1G2QJS4</accession>
<dbReference type="EMBL" id="MHTM01000047">
    <property type="protein sequence ID" value="OHA60697.1"/>
    <property type="molecule type" value="Genomic_DNA"/>
</dbReference>
<name>A0A1G2QJS4_9BACT</name>